<dbReference type="KEGG" id="hro:HELRODRAFT_168528"/>
<dbReference type="Proteomes" id="UP000015101">
    <property type="component" value="Unassembled WGS sequence"/>
</dbReference>
<dbReference type="EnsemblMetazoa" id="HelroT168528">
    <property type="protein sequence ID" value="HelroP168528"/>
    <property type="gene ID" value="HelroG168528"/>
</dbReference>
<proteinExistence type="predicted"/>
<sequence>MVSPSENVSKQSVSWECSRISTLFLLVCYLTMHEHCTAQVLHEASTLADDEKESSSSFHTVLSISQSPSPSAAAVTITTPSATRDDYIDDDDDDANDGATIGSVYGDGYVDNVSIHFISTLDSDATNLNNAHHLEAPTSLAATSTVSASLTSTSSPSTSLPSTSSAFDHMKTSTKSSKATKTLSTVIQYAASDSSDSSGEDDDDSSWEQNDSSASSSQSSFAFFSASSSSSQSSCSDSSDAYFTPFDQLLNDDNPKNNSKRMEEEKEKVVEYVCDVIEGLNDLCSVITTTVRPLMAVLTELSKSPSHLKGPPHSRSQSISSLDLSSSCRSTDSSE</sequence>
<feature type="compositionally biased region" description="Low complexity" evidence="1">
    <location>
        <begin position="314"/>
        <end position="335"/>
    </location>
</feature>
<dbReference type="RefSeq" id="XP_009012624.1">
    <property type="nucleotide sequence ID" value="XM_009014376.1"/>
</dbReference>
<feature type="region of interest" description="Disordered" evidence="1">
    <location>
        <begin position="72"/>
        <end position="99"/>
    </location>
</feature>
<feature type="region of interest" description="Disordered" evidence="1">
    <location>
        <begin position="303"/>
        <end position="335"/>
    </location>
</feature>
<dbReference type="HOGENOM" id="CLU_829703_0_0_1"/>
<protein>
    <submittedName>
        <fullName evidence="2 3">Uncharacterized protein</fullName>
    </submittedName>
</protein>
<reference evidence="2 4" key="2">
    <citation type="journal article" date="2013" name="Nature">
        <title>Insights into bilaterian evolution from three spiralian genomes.</title>
        <authorList>
            <person name="Simakov O."/>
            <person name="Marletaz F."/>
            <person name="Cho S.J."/>
            <person name="Edsinger-Gonzales E."/>
            <person name="Havlak P."/>
            <person name="Hellsten U."/>
            <person name="Kuo D.H."/>
            <person name="Larsson T."/>
            <person name="Lv J."/>
            <person name="Arendt D."/>
            <person name="Savage R."/>
            <person name="Osoegawa K."/>
            <person name="de Jong P."/>
            <person name="Grimwood J."/>
            <person name="Chapman J.A."/>
            <person name="Shapiro H."/>
            <person name="Aerts A."/>
            <person name="Otillar R.P."/>
            <person name="Terry A.Y."/>
            <person name="Boore J.L."/>
            <person name="Grigoriev I.V."/>
            <person name="Lindberg D.R."/>
            <person name="Seaver E.C."/>
            <person name="Weisblat D.A."/>
            <person name="Putnam N.H."/>
            <person name="Rokhsar D.S."/>
        </authorList>
    </citation>
    <scope>NUCLEOTIDE SEQUENCE</scope>
</reference>
<gene>
    <name evidence="3" type="primary">20202390</name>
    <name evidence="2" type="ORF">HELRODRAFT_168528</name>
</gene>
<evidence type="ECO:0000313" key="2">
    <source>
        <dbReference type="EMBL" id="ESO09531.1"/>
    </source>
</evidence>
<dbReference type="EMBL" id="AMQM01002983">
    <property type="status" value="NOT_ANNOTATED_CDS"/>
    <property type="molecule type" value="Genomic_DNA"/>
</dbReference>
<accession>T1F0P0</accession>
<reference evidence="4" key="1">
    <citation type="submission" date="2012-12" db="EMBL/GenBank/DDBJ databases">
        <authorList>
            <person name="Hellsten U."/>
            <person name="Grimwood J."/>
            <person name="Chapman J.A."/>
            <person name="Shapiro H."/>
            <person name="Aerts A."/>
            <person name="Otillar R.P."/>
            <person name="Terry A.Y."/>
            <person name="Boore J.L."/>
            <person name="Simakov O."/>
            <person name="Marletaz F."/>
            <person name="Cho S.-J."/>
            <person name="Edsinger-Gonzales E."/>
            <person name="Havlak P."/>
            <person name="Kuo D.-H."/>
            <person name="Larsson T."/>
            <person name="Lv J."/>
            <person name="Arendt D."/>
            <person name="Savage R."/>
            <person name="Osoegawa K."/>
            <person name="de Jong P."/>
            <person name="Lindberg D.R."/>
            <person name="Seaver E.C."/>
            <person name="Weisblat D.A."/>
            <person name="Putnam N.H."/>
            <person name="Grigoriev I.V."/>
            <person name="Rokhsar D.S."/>
        </authorList>
    </citation>
    <scope>NUCLEOTIDE SEQUENCE</scope>
</reference>
<dbReference type="GeneID" id="20202390"/>
<dbReference type="InParanoid" id="T1F0P0"/>
<feature type="region of interest" description="Disordered" evidence="1">
    <location>
        <begin position="190"/>
        <end position="215"/>
    </location>
</feature>
<feature type="region of interest" description="Disordered" evidence="1">
    <location>
        <begin position="150"/>
        <end position="169"/>
    </location>
</feature>
<dbReference type="CTD" id="20202390"/>
<evidence type="ECO:0000313" key="3">
    <source>
        <dbReference type="EnsemblMetazoa" id="HelroP168528"/>
    </source>
</evidence>
<evidence type="ECO:0000256" key="1">
    <source>
        <dbReference type="SAM" id="MobiDB-lite"/>
    </source>
</evidence>
<reference evidence="3" key="3">
    <citation type="submission" date="2015-06" db="UniProtKB">
        <authorList>
            <consortium name="EnsemblMetazoa"/>
        </authorList>
    </citation>
    <scope>IDENTIFICATION</scope>
</reference>
<organism evidence="3 4">
    <name type="scientific">Helobdella robusta</name>
    <name type="common">Californian leech</name>
    <dbReference type="NCBI Taxonomy" id="6412"/>
    <lineage>
        <taxon>Eukaryota</taxon>
        <taxon>Metazoa</taxon>
        <taxon>Spiralia</taxon>
        <taxon>Lophotrochozoa</taxon>
        <taxon>Annelida</taxon>
        <taxon>Clitellata</taxon>
        <taxon>Hirudinea</taxon>
        <taxon>Rhynchobdellida</taxon>
        <taxon>Glossiphoniidae</taxon>
        <taxon>Helobdella</taxon>
    </lineage>
</organism>
<name>T1F0P0_HELRO</name>
<feature type="compositionally biased region" description="Acidic residues" evidence="1">
    <location>
        <begin position="87"/>
        <end position="96"/>
    </location>
</feature>
<evidence type="ECO:0000313" key="4">
    <source>
        <dbReference type="Proteomes" id="UP000015101"/>
    </source>
</evidence>
<dbReference type="AlphaFoldDB" id="T1F0P0"/>
<dbReference type="EMBL" id="KB095959">
    <property type="protein sequence ID" value="ESO09531.1"/>
    <property type="molecule type" value="Genomic_DNA"/>
</dbReference>
<feature type="compositionally biased region" description="Low complexity" evidence="1">
    <location>
        <begin position="150"/>
        <end position="166"/>
    </location>
</feature>
<keyword evidence="4" id="KW-1185">Reference proteome</keyword>